<reference evidence="2" key="1">
    <citation type="submission" date="2003-09" db="EMBL/GenBank/DDBJ databases">
        <title>Characterization of pSCL2, a giant linear plasmid in Streptomyces clavuligerus.</title>
        <authorList>
            <person name="Wu W."/>
            <person name="Roy K.L."/>
        </authorList>
    </citation>
    <scope>NUCLEOTIDE SEQUENCE</scope>
    <source>
        <plasmid evidence="2">pSCL2</plasmid>
    </source>
</reference>
<dbReference type="RefSeq" id="WP_009998313.1">
    <property type="nucleotide sequence ID" value="NZ_CM001017.1"/>
</dbReference>
<protein>
    <submittedName>
        <fullName evidence="2">Putative Tra3-like protein</fullName>
    </submittedName>
</protein>
<dbReference type="InterPro" id="IPR007922">
    <property type="entry name" value="DciA-like"/>
</dbReference>
<geneLocation type="plasmid" evidence="2">
    <name>pSCL2</name>
</geneLocation>
<feature type="region of interest" description="Disordered" evidence="1">
    <location>
        <begin position="32"/>
        <end position="57"/>
    </location>
</feature>
<name>Q6TMU8_STRCL</name>
<gene>
    <name evidence="2" type="ORF">pSCL2.3.73.2</name>
</gene>
<keyword evidence="2" id="KW-0614">Plasmid</keyword>
<feature type="compositionally biased region" description="Basic and acidic residues" evidence="1">
    <location>
        <begin position="32"/>
        <end position="41"/>
    </location>
</feature>
<dbReference type="EMBL" id="AY392413">
    <property type="protein sequence ID" value="AAQ93524.1"/>
    <property type="molecule type" value="Genomic_DNA"/>
</dbReference>
<evidence type="ECO:0000313" key="2">
    <source>
        <dbReference type="EMBL" id="AAQ93524.1"/>
    </source>
</evidence>
<organism evidence="2">
    <name type="scientific">Streptomyces clavuligerus</name>
    <dbReference type="NCBI Taxonomy" id="1901"/>
    <lineage>
        <taxon>Bacteria</taxon>
        <taxon>Bacillati</taxon>
        <taxon>Actinomycetota</taxon>
        <taxon>Actinomycetes</taxon>
        <taxon>Kitasatosporales</taxon>
        <taxon>Streptomycetaceae</taxon>
        <taxon>Streptomyces</taxon>
    </lineage>
</organism>
<dbReference type="Pfam" id="PF05258">
    <property type="entry name" value="DciA"/>
    <property type="match status" value="1"/>
</dbReference>
<evidence type="ECO:0000256" key="1">
    <source>
        <dbReference type="SAM" id="MobiDB-lite"/>
    </source>
</evidence>
<accession>Q6TMU8</accession>
<dbReference type="AlphaFoldDB" id="Q6TMU8"/>
<proteinExistence type="predicted"/>
<sequence>MTETITTVGEQPALELSGVDLARVALHQAREAARARGESGTRKAKRRPLTMAGRRDGREPTGFAAVLQSLVADRAWDVPTAGGSILDQWPAIAVAVSPNLPAHVTAVAFHPDTGQLDLRPDSSAYATQLRLIGSRIVTTANNTTGTQAVRTVRVLAVGAASTPHCEPAAAPTPATAAPVKTRETASAGFHQALAAHQEAAPPSRVDPHIAEAVERQTKAMRELSRRAFPEPDAAPDDTAVPIEVARAQQRRQAALTEAAALRRARAERTGAALPTASLVRRATAEVA</sequence>